<proteinExistence type="inferred from homology"/>
<dbReference type="PANTHER" id="PTHR43792">
    <property type="entry name" value="GNAT FAMILY, PUTATIVE (AFU_ORTHOLOGUE AFUA_3G00765)-RELATED-RELATED"/>
    <property type="match status" value="1"/>
</dbReference>
<keyword evidence="1 5" id="KW-0808">Transferase</keyword>
<dbReference type="AlphaFoldDB" id="A0A6I8MAD3"/>
<dbReference type="KEGG" id="crf:FRC0190_00825"/>
<reference evidence="5 6" key="1">
    <citation type="submission" date="2019-11" db="EMBL/GenBank/DDBJ databases">
        <authorList>
            <person name="Brisse S."/>
        </authorList>
    </citation>
    <scope>NUCLEOTIDE SEQUENCE [LARGE SCALE GENOMIC DNA]</scope>
    <source>
        <strain evidence="5">FRC0190</strain>
    </source>
</reference>
<dbReference type="InterPro" id="IPR000182">
    <property type="entry name" value="GNAT_dom"/>
</dbReference>
<dbReference type="Proteomes" id="UP000423525">
    <property type="component" value="Chromosome"/>
</dbReference>
<evidence type="ECO:0000313" key="6">
    <source>
        <dbReference type="Proteomes" id="UP000423525"/>
    </source>
</evidence>
<dbReference type="Gene3D" id="3.40.630.30">
    <property type="match status" value="1"/>
</dbReference>
<evidence type="ECO:0000256" key="2">
    <source>
        <dbReference type="ARBA" id="ARBA00023315"/>
    </source>
</evidence>
<dbReference type="PANTHER" id="PTHR43792:SF8">
    <property type="entry name" value="[RIBOSOMAL PROTEIN US5]-ALANINE N-ACETYLTRANSFERASE"/>
    <property type="match status" value="1"/>
</dbReference>
<sequence length="230" mass="26138">MSRLFSRVKEMRSDRVAIHPRHPGWPEATPAVFTSADVHVRLRPLDKNDKSAWRMMRLSDQRFLEPVEPTVEDTWQSAHSSAAWRSYIFSLREAAFAGALVPMSIEANGQFVGQLTIGSIQHGISSDAWIGYWVHSSVTGQGIATAACALGVDHAFRRVRVHRLTATYLPHNIGSQIVLERCGFRHEGYLERNLHINGMWRDHYLMAQTNDEFTSPCVDRLIASRFLRRA</sequence>
<dbReference type="GO" id="GO:0008999">
    <property type="term" value="F:protein-N-terminal-alanine acetyltransferase activity"/>
    <property type="evidence" value="ECO:0007669"/>
    <property type="project" value="TreeGrafter"/>
</dbReference>
<gene>
    <name evidence="5" type="ORF">FRC0190_00825</name>
</gene>
<accession>A0A6I8MAD3</accession>
<dbReference type="InterPro" id="IPR051531">
    <property type="entry name" value="N-acetyltransferase"/>
</dbReference>
<dbReference type="PROSITE" id="PS51186">
    <property type="entry name" value="GNAT"/>
    <property type="match status" value="1"/>
</dbReference>
<organism evidence="5 6">
    <name type="scientific">Corynebacterium rouxii</name>
    <dbReference type="NCBI Taxonomy" id="2719119"/>
    <lineage>
        <taxon>Bacteria</taxon>
        <taxon>Bacillati</taxon>
        <taxon>Actinomycetota</taxon>
        <taxon>Actinomycetes</taxon>
        <taxon>Mycobacteriales</taxon>
        <taxon>Corynebacteriaceae</taxon>
        <taxon>Corynebacterium</taxon>
    </lineage>
</organism>
<protein>
    <submittedName>
        <fullName evidence="5">N-acetyltransferase</fullName>
    </submittedName>
</protein>
<dbReference type="InterPro" id="IPR016181">
    <property type="entry name" value="Acyl_CoA_acyltransferase"/>
</dbReference>
<evidence type="ECO:0000256" key="3">
    <source>
        <dbReference type="ARBA" id="ARBA00038502"/>
    </source>
</evidence>
<evidence type="ECO:0000259" key="4">
    <source>
        <dbReference type="PROSITE" id="PS51186"/>
    </source>
</evidence>
<comment type="similarity">
    <text evidence="3">Belongs to the acetyltransferase family. RimJ subfamily.</text>
</comment>
<feature type="domain" description="N-acetyltransferase" evidence="4">
    <location>
        <begin position="40"/>
        <end position="211"/>
    </location>
</feature>
<dbReference type="GO" id="GO:0005737">
    <property type="term" value="C:cytoplasm"/>
    <property type="evidence" value="ECO:0007669"/>
    <property type="project" value="TreeGrafter"/>
</dbReference>
<dbReference type="EMBL" id="LR738855">
    <property type="protein sequence ID" value="VZH84830.1"/>
    <property type="molecule type" value="Genomic_DNA"/>
</dbReference>
<evidence type="ECO:0000256" key="1">
    <source>
        <dbReference type="ARBA" id="ARBA00022679"/>
    </source>
</evidence>
<evidence type="ECO:0000313" key="5">
    <source>
        <dbReference type="EMBL" id="VZH84830.1"/>
    </source>
</evidence>
<keyword evidence="2" id="KW-0012">Acyltransferase</keyword>
<dbReference type="SUPFAM" id="SSF55729">
    <property type="entry name" value="Acyl-CoA N-acyltransferases (Nat)"/>
    <property type="match status" value="1"/>
</dbReference>
<dbReference type="Pfam" id="PF13302">
    <property type="entry name" value="Acetyltransf_3"/>
    <property type="match status" value="1"/>
</dbReference>
<name>A0A6I8MAD3_9CORY</name>